<name>A0A4Y2C6L4_ARAVE</name>
<comment type="caution">
    <text evidence="2">The sequence shown here is derived from an EMBL/GenBank/DDBJ whole genome shotgun (WGS) entry which is preliminary data.</text>
</comment>
<dbReference type="EMBL" id="BGPR01162183">
    <property type="protein sequence ID" value="GBM00023.1"/>
    <property type="molecule type" value="Genomic_DNA"/>
</dbReference>
<dbReference type="AlphaFoldDB" id="A0A4Y2C6L4"/>
<dbReference type="OrthoDB" id="6347417at2759"/>
<gene>
    <name evidence="2" type="ORF">AVEN_30745_1</name>
</gene>
<protein>
    <submittedName>
        <fullName evidence="2">Uncharacterized protein</fullName>
    </submittedName>
</protein>
<dbReference type="PANTHER" id="PTHR46114">
    <property type="entry name" value="APPLE DOMAIN-CONTAINING PROTEIN"/>
    <property type="match status" value="1"/>
</dbReference>
<dbReference type="Proteomes" id="UP000499080">
    <property type="component" value="Unassembled WGS sequence"/>
</dbReference>
<sequence>MVENDQIFVCCEKYASLSKDRAGVNFSLSSISEQASSWEVRRRAPMRALRSSRKALLKEKDSPIIRVSSTFKDDIRSDSEDGDTLPHQDESSSDFSVEEGPQPFSESEINYLVRDLALSKDGAELLGSRLKNKNLLTCGYSFSWYRHREKEFTQFLSKEGNLIFCDDVQGLKKCFDIEYDPSKWRLFIDSSKTSLKAVLLHNGNSFAPLSLGHSVHLEENYNDLSVDRK</sequence>
<evidence type="ECO:0000256" key="1">
    <source>
        <dbReference type="SAM" id="MobiDB-lite"/>
    </source>
</evidence>
<organism evidence="2 3">
    <name type="scientific">Araneus ventricosus</name>
    <name type="common">Orbweaver spider</name>
    <name type="synonym">Epeira ventricosa</name>
    <dbReference type="NCBI Taxonomy" id="182803"/>
    <lineage>
        <taxon>Eukaryota</taxon>
        <taxon>Metazoa</taxon>
        <taxon>Ecdysozoa</taxon>
        <taxon>Arthropoda</taxon>
        <taxon>Chelicerata</taxon>
        <taxon>Arachnida</taxon>
        <taxon>Araneae</taxon>
        <taxon>Araneomorphae</taxon>
        <taxon>Entelegynae</taxon>
        <taxon>Araneoidea</taxon>
        <taxon>Araneidae</taxon>
        <taxon>Araneus</taxon>
    </lineage>
</organism>
<accession>A0A4Y2C6L4</accession>
<evidence type="ECO:0000313" key="2">
    <source>
        <dbReference type="EMBL" id="GBM00023.1"/>
    </source>
</evidence>
<feature type="region of interest" description="Disordered" evidence="1">
    <location>
        <begin position="74"/>
        <end position="104"/>
    </location>
</feature>
<keyword evidence="3" id="KW-1185">Reference proteome</keyword>
<proteinExistence type="predicted"/>
<evidence type="ECO:0000313" key="3">
    <source>
        <dbReference type="Proteomes" id="UP000499080"/>
    </source>
</evidence>
<reference evidence="2 3" key="1">
    <citation type="journal article" date="2019" name="Sci. Rep.">
        <title>Orb-weaving spider Araneus ventricosus genome elucidates the spidroin gene catalogue.</title>
        <authorList>
            <person name="Kono N."/>
            <person name="Nakamura H."/>
            <person name="Ohtoshi R."/>
            <person name="Moran D.A.P."/>
            <person name="Shinohara A."/>
            <person name="Yoshida Y."/>
            <person name="Fujiwara M."/>
            <person name="Mori M."/>
            <person name="Tomita M."/>
            <person name="Arakawa K."/>
        </authorList>
    </citation>
    <scope>NUCLEOTIDE SEQUENCE [LARGE SCALE GENOMIC DNA]</scope>
</reference>
<feature type="compositionally biased region" description="Basic and acidic residues" evidence="1">
    <location>
        <begin position="74"/>
        <end position="90"/>
    </location>
</feature>
<dbReference type="PANTHER" id="PTHR46114:SF1">
    <property type="entry name" value="ZAD DOMAIN-CONTAINING PROTEIN"/>
    <property type="match status" value="1"/>
</dbReference>